<keyword evidence="4" id="KW-1185">Reference proteome</keyword>
<evidence type="ECO:0000259" key="2">
    <source>
        <dbReference type="PROSITE" id="PS50110"/>
    </source>
</evidence>
<protein>
    <submittedName>
        <fullName evidence="3">Response regulator</fullName>
    </submittedName>
</protein>
<dbReference type="InterPro" id="IPR052048">
    <property type="entry name" value="ST_Response_Regulator"/>
</dbReference>
<name>A0ABX0J9C2_9BACL</name>
<dbReference type="SMART" id="SM00448">
    <property type="entry name" value="REC"/>
    <property type="match status" value="1"/>
</dbReference>
<dbReference type="SUPFAM" id="SSF52172">
    <property type="entry name" value="CheY-like"/>
    <property type="match status" value="1"/>
</dbReference>
<dbReference type="Proteomes" id="UP001165962">
    <property type="component" value="Unassembled WGS sequence"/>
</dbReference>
<gene>
    <name evidence="3" type="ORF">G9U52_18885</name>
</gene>
<dbReference type="Gene3D" id="3.40.50.2300">
    <property type="match status" value="1"/>
</dbReference>
<evidence type="ECO:0000313" key="4">
    <source>
        <dbReference type="Proteomes" id="UP001165962"/>
    </source>
</evidence>
<sequence length="428" mass="49101">MYTMMLVEDETIILEGLKACLDWPSLGIEIIGEAADGAAALKLAQALRPDIILTDVVMYGMDGIEFVSRLRDEAMEKQPQVIVISGHENWSYMKSALQLKVTDYLLKPFDTEELQQVIIKAKKACDADRDHNESIRKLEIQVSSSQSLVMERFLQDCCLSKQTPEEWSIHGEYLDMEALQQQAPFRAVYLECLPGYAPLQEGIKEKLRLLHIFPLGKGKYGGLADRTSGLDEPAKRQWIHDQQIKLRVGSPVNSLEQIHESFRQARTSMIQRSLLSESEGKSYSDSEPWDHEQPKLSPQLQAEQEQFFERKAALEEAVITELENNDQMNRVYSIRLYFDWFRKFDRQQVPYLQAFCGILLMQIKQRFAVLVESGNVDFVSESIEAMGSCLTDEDLEEYMVNLLDHLADLIHSKPDQRKVVRSIMDLNS</sequence>
<dbReference type="InterPro" id="IPR011006">
    <property type="entry name" value="CheY-like_superfamily"/>
</dbReference>
<dbReference type="PANTHER" id="PTHR43228">
    <property type="entry name" value="TWO-COMPONENT RESPONSE REGULATOR"/>
    <property type="match status" value="1"/>
</dbReference>
<organism evidence="3 4">
    <name type="scientific">Paenibacillus agricola</name>
    <dbReference type="NCBI Taxonomy" id="2716264"/>
    <lineage>
        <taxon>Bacteria</taxon>
        <taxon>Bacillati</taxon>
        <taxon>Bacillota</taxon>
        <taxon>Bacilli</taxon>
        <taxon>Bacillales</taxon>
        <taxon>Paenibacillaceae</taxon>
        <taxon>Paenibacillus</taxon>
    </lineage>
</organism>
<dbReference type="Pfam" id="PF00072">
    <property type="entry name" value="Response_reg"/>
    <property type="match status" value="1"/>
</dbReference>
<dbReference type="RefSeq" id="WP_166152184.1">
    <property type="nucleotide sequence ID" value="NZ_JAAOIW010000006.1"/>
</dbReference>
<dbReference type="EMBL" id="JAAOIW010000006">
    <property type="protein sequence ID" value="NHN31906.1"/>
    <property type="molecule type" value="Genomic_DNA"/>
</dbReference>
<feature type="modified residue" description="4-aspartylphosphate" evidence="1">
    <location>
        <position position="55"/>
    </location>
</feature>
<dbReference type="PROSITE" id="PS50110">
    <property type="entry name" value="RESPONSE_REGULATORY"/>
    <property type="match status" value="1"/>
</dbReference>
<evidence type="ECO:0000313" key="3">
    <source>
        <dbReference type="EMBL" id="NHN31906.1"/>
    </source>
</evidence>
<comment type="caution">
    <text evidence="3">The sequence shown here is derived from an EMBL/GenBank/DDBJ whole genome shotgun (WGS) entry which is preliminary data.</text>
</comment>
<accession>A0ABX0J9C2</accession>
<dbReference type="PANTHER" id="PTHR43228:SF1">
    <property type="entry name" value="TWO-COMPONENT RESPONSE REGULATOR ARR22"/>
    <property type="match status" value="1"/>
</dbReference>
<evidence type="ECO:0000256" key="1">
    <source>
        <dbReference type="PROSITE-ProRule" id="PRU00169"/>
    </source>
</evidence>
<dbReference type="CDD" id="cd17536">
    <property type="entry name" value="REC_YesN-like"/>
    <property type="match status" value="1"/>
</dbReference>
<keyword evidence="1" id="KW-0597">Phosphoprotein</keyword>
<reference evidence="3" key="1">
    <citation type="submission" date="2020-03" db="EMBL/GenBank/DDBJ databases">
        <title>Draft sequencing of Paenibacilllus sp. S3N08.</title>
        <authorList>
            <person name="Kim D.-U."/>
        </authorList>
    </citation>
    <scope>NUCLEOTIDE SEQUENCE</scope>
    <source>
        <strain evidence="3">S3N08</strain>
    </source>
</reference>
<dbReference type="InterPro" id="IPR001789">
    <property type="entry name" value="Sig_transdc_resp-reg_receiver"/>
</dbReference>
<proteinExistence type="predicted"/>
<feature type="domain" description="Response regulatory" evidence="2">
    <location>
        <begin position="3"/>
        <end position="122"/>
    </location>
</feature>